<dbReference type="AlphaFoldDB" id="A0A2A5JKM0"/>
<dbReference type="Proteomes" id="UP000228621">
    <property type="component" value="Unassembled WGS sequence"/>
</dbReference>
<evidence type="ECO:0000313" key="2">
    <source>
        <dbReference type="Proteomes" id="UP000228621"/>
    </source>
</evidence>
<sequence>MDFSQLNKKSSKSFNDQKALIKKLSQGRVVNCTSCQQPITLTLNPESHNRAIARCQKGCTLIELDLA</sequence>
<gene>
    <name evidence="1" type="ORF">CEX98_20135</name>
</gene>
<organism evidence="1 2">
    <name type="scientific">Pseudoalteromonas piscicida</name>
    <dbReference type="NCBI Taxonomy" id="43662"/>
    <lineage>
        <taxon>Bacteria</taxon>
        <taxon>Pseudomonadati</taxon>
        <taxon>Pseudomonadota</taxon>
        <taxon>Gammaproteobacteria</taxon>
        <taxon>Alteromonadales</taxon>
        <taxon>Pseudoalteromonadaceae</taxon>
        <taxon>Pseudoalteromonas</taxon>
    </lineage>
</organism>
<dbReference type="OrthoDB" id="6387849at2"/>
<name>A0A2A5JKM0_PSEO7</name>
<comment type="caution">
    <text evidence="1">The sequence shown here is derived from an EMBL/GenBank/DDBJ whole genome shotgun (WGS) entry which is preliminary data.</text>
</comment>
<reference evidence="2" key="1">
    <citation type="journal article" date="2019" name="Genome Announc.">
        <title>Draft Genome Sequence of Pseudoalteromonas piscicida Strain 36Y ROTHPW, an Hypersaline Seawater Isolate from the South Coast of Sonora, Mexico.</title>
        <authorList>
            <person name="Sanchez-Diaz R."/>
            <person name="Molina-Garza Z.J."/>
            <person name="Cruz-Suarez L.E."/>
            <person name="Selvin J."/>
            <person name="Kiran G.S."/>
            <person name="Ibarra-Gamez J.C."/>
            <person name="Gomez-Gil B."/>
            <person name="Galaviz-Silva L."/>
        </authorList>
    </citation>
    <scope>NUCLEOTIDE SEQUENCE [LARGE SCALE GENOMIC DNA]</scope>
    <source>
        <strain evidence="2">36Y_RITHPW</strain>
    </source>
</reference>
<proteinExistence type="predicted"/>
<protein>
    <submittedName>
        <fullName evidence="1">Uncharacterized protein</fullName>
    </submittedName>
</protein>
<dbReference type="EMBL" id="NKHF01000100">
    <property type="protein sequence ID" value="PCK29982.1"/>
    <property type="molecule type" value="Genomic_DNA"/>
</dbReference>
<evidence type="ECO:0000313" key="1">
    <source>
        <dbReference type="EMBL" id="PCK29982.1"/>
    </source>
</evidence>
<keyword evidence="2" id="KW-1185">Reference proteome</keyword>
<accession>A0A2A5JKM0</accession>